<dbReference type="Pfam" id="PF00289">
    <property type="entry name" value="Biotin_carb_N"/>
    <property type="match status" value="1"/>
</dbReference>
<comment type="cofactor">
    <cofactor evidence="1">
        <name>biotin</name>
        <dbReference type="ChEBI" id="CHEBI:57586"/>
    </cofactor>
</comment>
<evidence type="ECO:0000313" key="15">
    <source>
        <dbReference type="EMBL" id="KAF8401733.1"/>
    </source>
</evidence>
<dbReference type="SUPFAM" id="SSF52440">
    <property type="entry name" value="PreATP-grasp domain"/>
    <property type="match status" value="1"/>
</dbReference>
<dbReference type="CDD" id="cd06850">
    <property type="entry name" value="biotinyl_domain"/>
    <property type="match status" value="1"/>
</dbReference>
<dbReference type="PROSITE" id="PS50968">
    <property type="entry name" value="BIOTINYL_LIPOYL"/>
    <property type="match status" value="1"/>
</dbReference>
<evidence type="ECO:0000256" key="5">
    <source>
        <dbReference type="ARBA" id="ARBA00022741"/>
    </source>
</evidence>
<dbReference type="InterPro" id="IPR000089">
    <property type="entry name" value="Biotin_lipoyl"/>
</dbReference>
<keyword evidence="4" id="KW-0436">Ligase</keyword>
<dbReference type="Gene3D" id="2.40.50.100">
    <property type="match status" value="1"/>
</dbReference>
<dbReference type="OrthoDB" id="196847at2759"/>
<dbReference type="InterPro" id="IPR016185">
    <property type="entry name" value="PreATP-grasp_dom_sf"/>
</dbReference>
<dbReference type="InterPro" id="IPR011764">
    <property type="entry name" value="Biotin_carboxylation_dom"/>
</dbReference>
<evidence type="ECO:0000259" key="14">
    <source>
        <dbReference type="PROSITE" id="PS50979"/>
    </source>
</evidence>
<keyword evidence="7" id="KW-0809">Transit peptide</keyword>
<dbReference type="SMART" id="SM00878">
    <property type="entry name" value="Biotin_carb_C"/>
    <property type="match status" value="1"/>
</dbReference>
<dbReference type="GO" id="GO:0004485">
    <property type="term" value="F:methylcrotonoyl-CoA carboxylase activity"/>
    <property type="evidence" value="ECO:0007669"/>
    <property type="project" value="TreeGrafter"/>
</dbReference>
<dbReference type="InterPro" id="IPR005482">
    <property type="entry name" value="Biotin_COase_C"/>
</dbReference>
<dbReference type="AlphaFoldDB" id="A0A835DET2"/>
<evidence type="ECO:0000256" key="8">
    <source>
        <dbReference type="ARBA" id="ARBA00023128"/>
    </source>
</evidence>
<evidence type="ECO:0000256" key="4">
    <source>
        <dbReference type="ARBA" id="ARBA00022598"/>
    </source>
</evidence>
<dbReference type="Proteomes" id="UP000655225">
    <property type="component" value="Unassembled WGS sequence"/>
</dbReference>
<dbReference type="GO" id="GO:0005759">
    <property type="term" value="C:mitochondrial matrix"/>
    <property type="evidence" value="ECO:0007669"/>
    <property type="project" value="UniProtKB-SubCell"/>
</dbReference>
<dbReference type="InterPro" id="IPR011054">
    <property type="entry name" value="Rudment_hybrid_motif"/>
</dbReference>
<dbReference type="EMBL" id="JABCRI010000008">
    <property type="protein sequence ID" value="KAF8401733.1"/>
    <property type="molecule type" value="Genomic_DNA"/>
</dbReference>
<feature type="domain" description="Biotin carboxylation" evidence="14">
    <location>
        <begin position="39"/>
        <end position="528"/>
    </location>
</feature>
<gene>
    <name evidence="15" type="ORF">HHK36_012679</name>
</gene>
<dbReference type="InterPro" id="IPR011761">
    <property type="entry name" value="ATP-grasp"/>
</dbReference>
<keyword evidence="6 11" id="KW-0067">ATP-binding</keyword>
<dbReference type="Gene3D" id="3.30.470.20">
    <property type="entry name" value="ATP-grasp fold, B domain"/>
    <property type="match status" value="2"/>
</dbReference>
<evidence type="ECO:0000256" key="1">
    <source>
        <dbReference type="ARBA" id="ARBA00001953"/>
    </source>
</evidence>
<dbReference type="Pfam" id="PF02786">
    <property type="entry name" value="CPSase_L_D2"/>
    <property type="match status" value="1"/>
</dbReference>
<dbReference type="PROSITE" id="PS50975">
    <property type="entry name" value="ATP_GRASP"/>
    <property type="match status" value="1"/>
</dbReference>
<evidence type="ECO:0000256" key="11">
    <source>
        <dbReference type="PROSITE-ProRule" id="PRU00409"/>
    </source>
</evidence>
<keyword evidence="9" id="KW-0092">Biotin</keyword>
<dbReference type="SUPFAM" id="SSF56059">
    <property type="entry name" value="Glutathione synthetase ATP-binding domain-like"/>
    <property type="match status" value="1"/>
</dbReference>
<comment type="caution">
    <text evidence="15">The sequence shown here is derived from an EMBL/GenBank/DDBJ whole genome shotgun (WGS) entry which is preliminary data.</text>
</comment>
<dbReference type="SUPFAM" id="SSF51230">
    <property type="entry name" value="Single hybrid motif"/>
    <property type="match status" value="1"/>
</dbReference>
<keyword evidence="5 11" id="KW-0547">Nucleotide-binding</keyword>
<evidence type="ECO:0000259" key="12">
    <source>
        <dbReference type="PROSITE" id="PS50968"/>
    </source>
</evidence>
<evidence type="ECO:0000256" key="2">
    <source>
        <dbReference type="ARBA" id="ARBA00004305"/>
    </source>
</evidence>
<evidence type="ECO:0000256" key="3">
    <source>
        <dbReference type="ARBA" id="ARBA00005023"/>
    </source>
</evidence>
<dbReference type="Pfam" id="PF00364">
    <property type="entry name" value="Biotin_lipoyl"/>
    <property type="match status" value="1"/>
</dbReference>
<sequence>MSSMALLIRKKFQLKSFGQNHLILQLKSFSASSDGKNPCIEKILIANRGEIACRIMRTAKRLGIRTVAVYSDADSESLHVKSADEAIRIGPPPARLSYLNASAIIQAAIGTNSQAIHPGYGFLSESAEFAQLCESEGLTFIGPPASAIRDMGDKSASKRIMGAAGVPLVPGYHGSEQDIDFMKLEADKIGYPILIKPTHGGGGKGMRIVQGPDEFVESFLSAQREAAASFGINTILLEKYITQPRHIEVQIFGDKHGNVLHLYERDCSVQRRHQKIIEEAPAPDVIDDFRSHLGETAVSAAKAVSYHNAGTVEFIMDTVSGQFYFMEMNTRLQVEHPVTEMIVGQDLVEWQIRVANGEPLPLSQLQVPLKGHAFEARIYAENVLKGFLPAAGVLHHYCPVPASPTVRVETGVEQGDTVSMHYDPMIAKLVVWGENRNAALVKLKDCLSKFQVYLVLDFHQQYIGKEEINVAYHIEVSQISILIQSLDATMSFQVAGLPTNINFLQRLANHWAFEKGQVETHFIEHFKNDLFVDPCNEILGKEAYNAASLGATLLAACICKKEQLASKESLPAGNSLLSLWYAHPPFRVHHFARRTMELKWDNEYDSRGSKLLKLAITYQPEGNYLIEVLYMYPQTGDSDFPGMELKVVHLGHHDFRVEADGLSMDVSLAAYSKGHTRHIHIWHGLHHHHFRQTMGLELSNDDKSQDKPSFEIASHSRGTVVAPMAGLVVKVLVKDGMRVEEGHPILVLEAMKMEHVVKAPCAGFVHGLQVTAGQQVFDSVVLFSIKVSLLHSTRNAIGQKFTFRMNSTGGSLVNINPKLSLTLSSNNLWQSTEVTCIAALLW</sequence>
<dbReference type="Pfam" id="PF02785">
    <property type="entry name" value="Biotin_carb_C"/>
    <property type="match status" value="1"/>
</dbReference>
<comment type="subcellular location">
    <subcellularLocation>
        <location evidence="2">Mitochondrion matrix</location>
    </subcellularLocation>
</comment>
<evidence type="ECO:0000256" key="6">
    <source>
        <dbReference type="ARBA" id="ARBA00022840"/>
    </source>
</evidence>
<dbReference type="FunFam" id="3.30.470.20:FF:000028">
    <property type="entry name" value="Methylcrotonoyl-CoA carboxylase subunit alpha, mitochondrial"/>
    <property type="match status" value="1"/>
</dbReference>
<evidence type="ECO:0008006" key="17">
    <source>
        <dbReference type="Google" id="ProtNLM"/>
    </source>
</evidence>
<comment type="subunit">
    <text evidence="10">Probably a heterodimer composed of biotin-containing alpha subunits and beta subunits.</text>
</comment>
<reference evidence="15 16" key="1">
    <citation type="submission" date="2020-04" db="EMBL/GenBank/DDBJ databases">
        <title>Plant Genome Project.</title>
        <authorList>
            <person name="Zhang R.-G."/>
        </authorList>
    </citation>
    <scope>NUCLEOTIDE SEQUENCE [LARGE SCALE GENOMIC DNA]</scope>
    <source>
        <strain evidence="15">YNK0</strain>
        <tissue evidence="15">Leaf</tissue>
    </source>
</reference>
<evidence type="ECO:0000256" key="10">
    <source>
        <dbReference type="ARBA" id="ARBA00062371"/>
    </source>
</evidence>
<evidence type="ECO:0000256" key="9">
    <source>
        <dbReference type="ARBA" id="ARBA00023267"/>
    </source>
</evidence>
<dbReference type="InterPro" id="IPR005481">
    <property type="entry name" value="BC-like_N"/>
</dbReference>
<dbReference type="GO" id="GO:0005524">
    <property type="term" value="F:ATP binding"/>
    <property type="evidence" value="ECO:0007669"/>
    <property type="project" value="UniProtKB-UniRule"/>
</dbReference>
<dbReference type="OMA" id="HIWHGPH"/>
<keyword evidence="8" id="KW-0496">Mitochondrion</keyword>
<organism evidence="15 16">
    <name type="scientific">Tetracentron sinense</name>
    <name type="common">Spur-leaf</name>
    <dbReference type="NCBI Taxonomy" id="13715"/>
    <lineage>
        <taxon>Eukaryota</taxon>
        <taxon>Viridiplantae</taxon>
        <taxon>Streptophyta</taxon>
        <taxon>Embryophyta</taxon>
        <taxon>Tracheophyta</taxon>
        <taxon>Spermatophyta</taxon>
        <taxon>Magnoliopsida</taxon>
        <taxon>Trochodendrales</taxon>
        <taxon>Trochodendraceae</taxon>
        <taxon>Tetracentron</taxon>
    </lineage>
</organism>
<comment type="pathway">
    <text evidence="3">Amino-acid degradation.</text>
</comment>
<proteinExistence type="predicted"/>
<dbReference type="FunFam" id="3.30.1490.20:FF:000003">
    <property type="entry name" value="acetyl-CoA carboxylase isoform X1"/>
    <property type="match status" value="1"/>
</dbReference>
<evidence type="ECO:0000313" key="16">
    <source>
        <dbReference type="Proteomes" id="UP000655225"/>
    </source>
</evidence>
<dbReference type="PANTHER" id="PTHR18866">
    <property type="entry name" value="CARBOXYLASE:PYRUVATE/ACETYL-COA/PROPIONYL-COA CARBOXYLASE"/>
    <property type="match status" value="1"/>
</dbReference>
<dbReference type="PROSITE" id="PS00866">
    <property type="entry name" value="CPSASE_1"/>
    <property type="match status" value="1"/>
</dbReference>
<dbReference type="InterPro" id="IPR005479">
    <property type="entry name" value="CPAse_ATP-bd"/>
</dbReference>
<dbReference type="InterPro" id="IPR050856">
    <property type="entry name" value="Biotin_carboxylase_complex"/>
</dbReference>
<dbReference type="PANTHER" id="PTHR18866:SF33">
    <property type="entry name" value="METHYLCROTONOYL-COA CARBOXYLASE SUBUNIT ALPHA, MITOCHONDRIAL-RELATED"/>
    <property type="match status" value="1"/>
</dbReference>
<name>A0A835DET2_TETSI</name>
<dbReference type="FunFam" id="3.40.50.20:FF:000010">
    <property type="entry name" value="Propionyl-CoA carboxylase subunit alpha"/>
    <property type="match status" value="1"/>
</dbReference>
<dbReference type="FunFam" id="2.40.50.100:FF:000003">
    <property type="entry name" value="Acetyl-CoA carboxylase biotin carboxyl carrier protein"/>
    <property type="match status" value="1"/>
</dbReference>
<feature type="domain" description="ATP-grasp" evidence="13">
    <location>
        <begin position="158"/>
        <end position="356"/>
    </location>
</feature>
<evidence type="ECO:0000256" key="7">
    <source>
        <dbReference type="ARBA" id="ARBA00022946"/>
    </source>
</evidence>
<accession>A0A835DET2</accession>
<dbReference type="InterPro" id="IPR045774">
    <property type="entry name" value="MCCA_BT_dom"/>
</dbReference>
<feature type="domain" description="Lipoyl-binding" evidence="12">
    <location>
        <begin position="710"/>
        <end position="786"/>
    </location>
</feature>
<evidence type="ECO:0000259" key="13">
    <source>
        <dbReference type="PROSITE" id="PS50975"/>
    </source>
</evidence>
<protein>
    <recommendedName>
        <fullName evidence="17">Methylcrotonoyl-CoA carboxylase subunit alpha, mitochondrial</fullName>
    </recommendedName>
</protein>
<keyword evidence="16" id="KW-1185">Reference proteome</keyword>
<dbReference type="PROSITE" id="PS00867">
    <property type="entry name" value="CPSASE_2"/>
    <property type="match status" value="1"/>
</dbReference>
<dbReference type="SUPFAM" id="SSF51246">
    <property type="entry name" value="Rudiment single hybrid motif"/>
    <property type="match status" value="2"/>
</dbReference>
<dbReference type="PROSITE" id="PS50979">
    <property type="entry name" value="BC"/>
    <property type="match status" value="1"/>
</dbReference>
<dbReference type="GO" id="GO:0046872">
    <property type="term" value="F:metal ion binding"/>
    <property type="evidence" value="ECO:0007669"/>
    <property type="project" value="InterPro"/>
</dbReference>
<dbReference type="InterPro" id="IPR011053">
    <property type="entry name" value="Single_hybrid_motif"/>
</dbReference>
<dbReference type="Pfam" id="PF19331">
    <property type="entry name" value="MCCA_BT"/>
    <property type="match status" value="1"/>
</dbReference>